<dbReference type="SUPFAM" id="SSF53300">
    <property type="entry name" value="vWA-like"/>
    <property type="match status" value="1"/>
</dbReference>
<dbReference type="AlphaFoldDB" id="D6Z7L1"/>
<evidence type="ECO:0000259" key="1">
    <source>
        <dbReference type="Pfam" id="PF01882"/>
    </source>
</evidence>
<dbReference type="Pfam" id="PF01882">
    <property type="entry name" value="DUF58"/>
    <property type="match status" value="1"/>
</dbReference>
<feature type="domain" description="DUF58" evidence="1">
    <location>
        <begin position="54"/>
        <end position="267"/>
    </location>
</feature>
<dbReference type="InterPro" id="IPR036465">
    <property type="entry name" value="vWFA_dom_sf"/>
</dbReference>
<dbReference type="STRING" id="640132.Srot_1478"/>
<protein>
    <recommendedName>
        <fullName evidence="1">DUF58 domain-containing protein</fullName>
    </recommendedName>
</protein>
<proteinExistence type="predicted"/>
<dbReference type="eggNOG" id="COG1721">
    <property type="taxonomic scope" value="Bacteria"/>
</dbReference>
<evidence type="ECO:0000313" key="2">
    <source>
        <dbReference type="EMBL" id="ADG97941.1"/>
    </source>
</evidence>
<dbReference type="PANTHER" id="PTHR33608">
    <property type="entry name" value="BLL2464 PROTEIN"/>
    <property type="match status" value="1"/>
</dbReference>
<name>D6Z7L1_SEGRD</name>
<dbReference type="KEGG" id="srt:Srot_1478"/>
<organism evidence="2 3">
    <name type="scientific">Segniliparus rotundus (strain ATCC BAA-972 / CDC 1076 / CIP 108378 / DSM 44985 / JCM 13578)</name>
    <dbReference type="NCBI Taxonomy" id="640132"/>
    <lineage>
        <taxon>Bacteria</taxon>
        <taxon>Bacillati</taxon>
        <taxon>Actinomycetota</taxon>
        <taxon>Actinomycetes</taxon>
        <taxon>Mycobacteriales</taxon>
        <taxon>Segniliparaceae</taxon>
        <taxon>Segniliparus</taxon>
    </lineage>
</organism>
<dbReference type="Proteomes" id="UP000002247">
    <property type="component" value="Chromosome"/>
</dbReference>
<dbReference type="EMBL" id="CP001958">
    <property type="protein sequence ID" value="ADG97941.1"/>
    <property type="molecule type" value="Genomic_DNA"/>
</dbReference>
<keyword evidence="3" id="KW-1185">Reference proteome</keyword>
<dbReference type="PANTHER" id="PTHR33608:SF6">
    <property type="entry name" value="BLL2464 PROTEIN"/>
    <property type="match status" value="1"/>
</dbReference>
<dbReference type="OrthoDB" id="9776116at2"/>
<dbReference type="HOGENOM" id="CLU_054927_2_1_11"/>
<dbReference type="RefSeq" id="WP_013138394.1">
    <property type="nucleotide sequence ID" value="NC_014168.1"/>
</dbReference>
<sequence>MPQSTPSFAQGTLRNPKLAAALKTLELTVKRKLDGQLHGDHLGLLPGPGSEPGDSRTYVPGDDVRQMDWSVTARTTHPHVRQMVADRELETWIVVDLSASMDFGTTNCEKRDLAIAAASAIVHLTTAPGNRHGAIIATGSDLVRVNARSGRQHVQNLLSTIATTPKSPDGQRGNLAAAIDSLRRPLRRKGLAVVISDFLGPVDWDRPLRGIGARHELLGVEVLDPRDLDLPAVGEVVLRDAESGQINSYRITESLRARFSEAAKEHQSLVHRTLRSAGGGVLPLRTDKDWIGEIVRFVSARRRGLVNGAA</sequence>
<gene>
    <name evidence="2" type="ordered locus">Srot_1478</name>
</gene>
<dbReference type="InterPro" id="IPR002881">
    <property type="entry name" value="DUF58"/>
</dbReference>
<evidence type="ECO:0000313" key="3">
    <source>
        <dbReference type="Proteomes" id="UP000002247"/>
    </source>
</evidence>
<accession>D6Z7L1</accession>
<reference evidence="2 3" key="1">
    <citation type="journal article" date="2010" name="Stand. Genomic Sci.">
        <title>Complete genome sequence of Segniliparus rotundus type strain (CDC 1076).</title>
        <authorList>
            <person name="Sikorski J."/>
            <person name="Lapidus A."/>
            <person name="Copeland A."/>
            <person name="Misra M."/>
            <person name="Glavina Del Rio T."/>
            <person name="Nolan M."/>
            <person name="Lucas S."/>
            <person name="Chen F."/>
            <person name="Tice H."/>
            <person name="Cheng J.F."/>
            <person name="Jando M."/>
            <person name="Schneider S."/>
            <person name="Bruce D."/>
            <person name="Goodwin L."/>
            <person name="Pitluck S."/>
            <person name="Liolios K."/>
            <person name="Mikhailova N."/>
            <person name="Pati A."/>
            <person name="Ivanova N."/>
            <person name="Mavromatis K."/>
            <person name="Chen A."/>
            <person name="Palaniappan K."/>
            <person name="Chertkov O."/>
            <person name="Land M."/>
            <person name="Hauser L."/>
            <person name="Chang Y.J."/>
            <person name="Jeffries C.D."/>
            <person name="Brettin T."/>
            <person name="Detter J.C."/>
            <person name="Han C."/>
            <person name="Rohde M."/>
            <person name="Goker M."/>
            <person name="Bristow J."/>
            <person name="Eisen J.A."/>
            <person name="Markowitz V."/>
            <person name="Hugenholtz P."/>
            <person name="Kyrpides N.C."/>
            <person name="Klenk H.P."/>
        </authorList>
    </citation>
    <scope>NUCLEOTIDE SEQUENCE [LARGE SCALE GENOMIC DNA]</scope>
    <source>
        <strain evidence="3">ATCC BAA-972 / CDC 1076 / CIP 108378 / DSM 44985 / JCM 13578</strain>
    </source>
</reference>